<dbReference type="SUPFAM" id="SSF57625">
    <property type="entry name" value="Invertebrate chitin-binding proteins"/>
    <property type="match status" value="1"/>
</dbReference>
<dbReference type="Proteomes" id="UP000694866">
    <property type="component" value="Unplaced"/>
</dbReference>
<feature type="chain" id="PRO_5040126215" evidence="6">
    <location>
        <begin position="26"/>
        <end position="92"/>
    </location>
</feature>
<accession>A0A9R1U2A0</accession>
<sequence>MKRSLELFIIHLLFAIVLFTSTAMSNPQCPPGFTGYLEYPDNCYKFLQCDRGSTFVINCGPGTAFNPWTNVCDWPENVPSCYVDGEGTIDIR</sequence>
<proteinExistence type="predicted"/>
<evidence type="ECO:0000256" key="4">
    <source>
        <dbReference type="ARBA" id="ARBA00023157"/>
    </source>
</evidence>
<dbReference type="PROSITE" id="PS50940">
    <property type="entry name" value="CHIT_BIND_II"/>
    <property type="match status" value="1"/>
</dbReference>
<dbReference type="GO" id="GO:0008061">
    <property type="term" value="F:chitin binding"/>
    <property type="evidence" value="ECO:0007669"/>
    <property type="project" value="UniProtKB-KW"/>
</dbReference>
<keyword evidence="1" id="KW-0147">Chitin-binding</keyword>
<dbReference type="RefSeq" id="XP_011305639.1">
    <property type="nucleotide sequence ID" value="XM_011307337.1"/>
</dbReference>
<dbReference type="SMART" id="SM00494">
    <property type="entry name" value="ChtBD2"/>
    <property type="match status" value="1"/>
</dbReference>
<keyword evidence="4" id="KW-1015">Disulfide bond</keyword>
<evidence type="ECO:0000313" key="8">
    <source>
        <dbReference type="Proteomes" id="UP000694866"/>
    </source>
</evidence>
<evidence type="ECO:0000256" key="1">
    <source>
        <dbReference type="ARBA" id="ARBA00022669"/>
    </source>
</evidence>
<evidence type="ECO:0000256" key="6">
    <source>
        <dbReference type="SAM" id="SignalP"/>
    </source>
</evidence>
<evidence type="ECO:0000256" key="2">
    <source>
        <dbReference type="ARBA" id="ARBA00022729"/>
    </source>
</evidence>
<dbReference type="OrthoDB" id="6020543at2759"/>
<evidence type="ECO:0000259" key="7">
    <source>
        <dbReference type="PROSITE" id="PS50940"/>
    </source>
</evidence>
<feature type="signal peptide" evidence="6">
    <location>
        <begin position="1"/>
        <end position="25"/>
    </location>
</feature>
<dbReference type="InterPro" id="IPR036508">
    <property type="entry name" value="Chitin-bd_dom_sf"/>
</dbReference>
<dbReference type="KEGG" id="fas:105268072"/>
<evidence type="ECO:0000256" key="5">
    <source>
        <dbReference type="ARBA" id="ARBA00023180"/>
    </source>
</evidence>
<dbReference type="AlphaFoldDB" id="A0A9R1U2A0"/>
<protein>
    <submittedName>
        <fullName evidence="9">Peritrophin-1-like</fullName>
    </submittedName>
</protein>
<keyword evidence="2 6" id="KW-0732">Signal</keyword>
<dbReference type="InterPro" id="IPR051940">
    <property type="entry name" value="Chitin_bind-dev_reg"/>
</dbReference>
<evidence type="ECO:0000256" key="3">
    <source>
        <dbReference type="ARBA" id="ARBA00022737"/>
    </source>
</evidence>
<keyword evidence="3" id="KW-0677">Repeat</keyword>
<keyword evidence="5" id="KW-0325">Glycoprotein</keyword>
<dbReference type="PANTHER" id="PTHR23301:SF0">
    <property type="entry name" value="CHITIN-BINDING TYPE-2 DOMAIN-CONTAINING PROTEIN-RELATED"/>
    <property type="match status" value="1"/>
</dbReference>
<dbReference type="Gene3D" id="2.170.140.10">
    <property type="entry name" value="Chitin binding domain"/>
    <property type="match status" value="1"/>
</dbReference>
<organism evidence="8 9">
    <name type="scientific">Fopius arisanus</name>
    <dbReference type="NCBI Taxonomy" id="64838"/>
    <lineage>
        <taxon>Eukaryota</taxon>
        <taxon>Metazoa</taxon>
        <taxon>Ecdysozoa</taxon>
        <taxon>Arthropoda</taxon>
        <taxon>Hexapoda</taxon>
        <taxon>Insecta</taxon>
        <taxon>Pterygota</taxon>
        <taxon>Neoptera</taxon>
        <taxon>Endopterygota</taxon>
        <taxon>Hymenoptera</taxon>
        <taxon>Apocrita</taxon>
        <taxon>Ichneumonoidea</taxon>
        <taxon>Braconidae</taxon>
        <taxon>Opiinae</taxon>
        <taxon>Fopius</taxon>
    </lineage>
</organism>
<gene>
    <name evidence="9" type="primary">LOC105268072</name>
</gene>
<name>A0A9R1U2A0_9HYME</name>
<dbReference type="InterPro" id="IPR002557">
    <property type="entry name" value="Chitin-bd_dom"/>
</dbReference>
<dbReference type="GeneID" id="105268072"/>
<dbReference type="GO" id="GO:0005576">
    <property type="term" value="C:extracellular region"/>
    <property type="evidence" value="ECO:0007669"/>
    <property type="project" value="InterPro"/>
</dbReference>
<keyword evidence="8" id="KW-1185">Reference proteome</keyword>
<reference evidence="9" key="1">
    <citation type="submission" date="2025-08" db="UniProtKB">
        <authorList>
            <consortium name="RefSeq"/>
        </authorList>
    </citation>
    <scope>IDENTIFICATION</scope>
    <source>
        <strain evidence="9">USDA-PBARC FA_bdor</strain>
        <tissue evidence="9">Whole organism</tissue>
    </source>
</reference>
<dbReference type="Pfam" id="PF01607">
    <property type="entry name" value="CBM_14"/>
    <property type="match status" value="1"/>
</dbReference>
<dbReference type="PANTHER" id="PTHR23301">
    <property type="entry name" value="CHITIN BINDING PERITROPHIN-A"/>
    <property type="match status" value="1"/>
</dbReference>
<evidence type="ECO:0000313" key="9">
    <source>
        <dbReference type="RefSeq" id="XP_011305639.1"/>
    </source>
</evidence>
<feature type="domain" description="Chitin-binding type-2" evidence="7">
    <location>
        <begin position="26"/>
        <end position="83"/>
    </location>
</feature>